<evidence type="ECO:0000313" key="1">
    <source>
        <dbReference type="EMBL" id="KAK8751148.1"/>
    </source>
</evidence>
<dbReference type="AlphaFoldDB" id="A0AAW0YHB0"/>
<gene>
    <name evidence="1" type="ORF">OTU49_013199</name>
</gene>
<accession>A0AAW0YHB0</accession>
<dbReference type="Proteomes" id="UP001445076">
    <property type="component" value="Unassembled WGS sequence"/>
</dbReference>
<name>A0AAW0YHB0_CHEQU</name>
<protein>
    <submittedName>
        <fullName evidence="1">Uncharacterized protein</fullName>
    </submittedName>
</protein>
<reference evidence="1 2" key="1">
    <citation type="journal article" date="2024" name="BMC Genomics">
        <title>Genome assembly of redclaw crayfish (Cherax quadricarinatus) provides insights into its immune adaptation and hypoxia tolerance.</title>
        <authorList>
            <person name="Liu Z."/>
            <person name="Zheng J."/>
            <person name="Li H."/>
            <person name="Fang K."/>
            <person name="Wang S."/>
            <person name="He J."/>
            <person name="Zhou D."/>
            <person name="Weng S."/>
            <person name="Chi M."/>
            <person name="Gu Z."/>
            <person name="He J."/>
            <person name="Li F."/>
            <person name="Wang M."/>
        </authorList>
    </citation>
    <scope>NUCLEOTIDE SEQUENCE [LARGE SCALE GENOMIC DNA]</scope>
    <source>
        <strain evidence="1">ZL_2023a</strain>
    </source>
</reference>
<comment type="caution">
    <text evidence="1">The sequence shown here is derived from an EMBL/GenBank/DDBJ whole genome shotgun (WGS) entry which is preliminary data.</text>
</comment>
<evidence type="ECO:0000313" key="2">
    <source>
        <dbReference type="Proteomes" id="UP001445076"/>
    </source>
</evidence>
<organism evidence="1 2">
    <name type="scientific">Cherax quadricarinatus</name>
    <name type="common">Australian red claw crayfish</name>
    <dbReference type="NCBI Taxonomy" id="27406"/>
    <lineage>
        <taxon>Eukaryota</taxon>
        <taxon>Metazoa</taxon>
        <taxon>Ecdysozoa</taxon>
        <taxon>Arthropoda</taxon>
        <taxon>Crustacea</taxon>
        <taxon>Multicrustacea</taxon>
        <taxon>Malacostraca</taxon>
        <taxon>Eumalacostraca</taxon>
        <taxon>Eucarida</taxon>
        <taxon>Decapoda</taxon>
        <taxon>Pleocyemata</taxon>
        <taxon>Astacidea</taxon>
        <taxon>Parastacoidea</taxon>
        <taxon>Parastacidae</taxon>
        <taxon>Cherax</taxon>
    </lineage>
</organism>
<proteinExistence type="predicted"/>
<sequence>MFAVYKKGLQRTMEGCRAQGRVAEHKGGLQSTREGCRAQWRVTVDKGALPKENLSLACKFSEQHIETGISTIFQYFFFCLLLSDESVNCFPDSDICPNILIVIEPQ</sequence>
<dbReference type="EMBL" id="JARKIK010000006">
    <property type="protein sequence ID" value="KAK8751148.1"/>
    <property type="molecule type" value="Genomic_DNA"/>
</dbReference>
<keyword evidence="2" id="KW-1185">Reference proteome</keyword>